<accession>A0ABQ8UPK4</accession>
<sequence>MLEAALEAAKGRLAEQHGRLETEQRSLAEAEATVRPAQDTVVRLKGDCDRLNRERAGLARELEALKLPDLTCLEEAAEPHGAEDARSAQMAWRSMRGFEAKQTELAAMVEQLERKMDEEASEVERYKRHVAHYHKFLLEWTEHAHKAEAELKNYQRTMDKRMEEAHKQCPEDPNDERPQEEIKREMTGLRHQITLHEQNHRPQRVVAEEFARAKADLDLASVTLQSFKETFHLLAEALTDRQTKWVDLRARIFRDFIQGFAIQMQHRNMVGTMNVDHNAGTLDPRRAGALGGERSFTTSCLLMALWNLMQCPFRLVDESVPQWAGGVPVRSMHAGVDIPHGTLWLCRFDVFCDETTRRTSSKLLLEQAKSKRTQFIMITPLDVSDWASDPDIKFDNLPSDPGRMDKNSIEYNIAWELEMWKSSEKARWQENLLRERDILVERLTSVWAATKQDQEKTIQKKEEEIARLNQAINKEVAEVETKEKQAVIEKKQLDLERSRMDDEYKMRETETKQLVEQMQAELTRSREIAQLKCSEVEQTVAGQRSTLAYLRTDPEVALKVGVAQATAKIEELKKNVASAEAARDTTQAQRDNVLAKIEANRQLHEEHLRLLLEAERTRLAEIQANLAAQQHKQDQERLMKQQAEEQRLLALQRQQAALAAAAQCAVSIPVPAMEAEKARLQGEVDSLMATGLYTESDRLVAEIRRRCEALGVQTKGLLFGYFHLLQQKQRDKERKMPASQSAFPPNGLIATAGTVSILPPSTSSGGTQNNMTSPKPSLDELLVSLHNNLALLSKVVATPRLDAALTEALLNLSSLSTMLSSPDQKQLVDDLFSLLLQLGTQQHATHTLARFPPSSTPRSRIVSVESENILTLLFRIYEQLQCSFVPTLPESVFLAAIVASVSRTHASFRGCRHPQLMAAKMDAFVKASPHLVFIDLSCCGLSTTEDGLLPNFRVVTRALARLPQLRVLLLEGNDIDDAGAAELLAVLRGAPPRPADERSTPAGATAWPNLHLLGLKGNPISGPVLLQLEEQLIVRAHLPTARVLAAPAAQSPSGGSPKSFVATPQPPPEFPSWIQRLLAFRVPFPAASPTAASFSSLARLPSTAASAASSSPQPTPPPSPSPAPRRFRVLTLDGGGVRGLIEIEILLSFEEALRRRAGDMSLTINHLFDLVCGTSTGGLLASAIQSGIPLTEIKAFYLRFPQLVFARKSYVQRALWGYAYSTKALRDAIRLALPGADQTILAESPLPAAPGARSTGPRPVMLVTTDFLTGNPITLCNYASPMAPPALTLLPDAICATAAAPTFFPQALLDLPQAVAPWVAPANGPALSATASDSAVPPSSTCTSPADSSPSLPPSAPGSAPAPLEAIGGPETADPPAATPPLSGSTPAPSPPTILNLADASPMTAEATPVATSPSAAAPKMDGPGDRVRVRCVDGGMGWNNPAELVYLQLTAPPNRPAPDSLALVSLGTGASRPSHSEIGPQSSAFGVWWKDLASFVVNAITASDRSHRVAETGFAMLQCPYYRLNPAQGTVPGSPLFGKWFTDVALDETSPSILSAMASDVHAWMMGVDLNPILDALL</sequence>
<keyword evidence="9" id="KW-1185">Reference proteome</keyword>
<feature type="coiled-coil region" evidence="5">
    <location>
        <begin position="451"/>
        <end position="485"/>
    </location>
</feature>
<dbReference type="EMBL" id="JAPMOS010000009">
    <property type="protein sequence ID" value="KAJ4461098.1"/>
    <property type="molecule type" value="Genomic_DNA"/>
</dbReference>
<reference evidence="8" key="1">
    <citation type="journal article" date="2022" name="bioRxiv">
        <title>Genomics of Preaxostyla Flagellates Illuminates Evolutionary Transitions and the Path Towards Mitochondrial Loss.</title>
        <authorList>
            <person name="Novak L.V.F."/>
            <person name="Treitli S.C."/>
            <person name="Pyrih J."/>
            <person name="Halakuc P."/>
            <person name="Pipaliya S.V."/>
            <person name="Vacek V."/>
            <person name="Brzon O."/>
            <person name="Soukal P."/>
            <person name="Eme L."/>
            <person name="Dacks J.B."/>
            <person name="Karnkowska A."/>
            <person name="Elias M."/>
            <person name="Hampl V."/>
        </authorList>
    </citation>
    <scope>NUCLEOTIDE SEQUENCE</scope>
    <source>
        <strain evidence="8">RCP-MX</strain>
    </source>
</reference>
<evidence type="ECO:0000256" key="3">
    <source>
        <dbReference type="ARBA" id="ARBA00023098"/>
    </source>
</evidence>
<feature type="active site" description="Nucleophile" evidence="4">
    <location>
        <position position="1175"/>
    </location>
</feature>
<organism evidence="8 9">
    <name type="scientific">Paratrimastix pyriformis</name>
    <dbReference type="NCBI Taxonomy" id="342808"/>
    <lineage>
        <taxon>Eukaryota</taxon>
        <taxon>Metamonada</taxon>
        <taxon>Preaxostyla</taxon>
        <taxon>Paratrimastigidae</taxon>
        <taxon>Paratrimastix</taxon>
    </lineage>
</organism>
<evidence type="ECO:0000313" key="9">
    <source>
        <dbReference type="Proteomes" id="UP001141327"/>
    </source>
</evidence>
<keyword evidence="3 4" id="KW-0443">Lipid metabolism</keyword>
<comment type="caution">
    <text evidence="4">Lacks conserved residue(s) required for the propagation of feature annotation.</text>
</comment>
<feature type="short sequence motif" description="GXSXG" evidence="4">
    <location>
        <begin position="1173"/>
        <end position="1177"/>
    </location>
</feature>
<feature type="compositionally biased region" description="Basic and acidic residues" evidence="6">
    <location>
        <begin position="9"/>
        <end position="28"/>
    </location>
</feature>
<dbReference type="Proteomes" id="UP001141327">
    <property type="component" value="Unassembled WGS sequence"/>
</dbReference>
<protein>
    <recommendedName>
        <fullName evidence="7">PNPLA domain-containing protein</fullName>
    </recommendedName>
</protein>
<feature type="active site" description="Proton acceptor" evidence="4">
    <location>
        <position position="1333"/>
    </location>
</feature>
<feature type="compositionally biased region" description="Low complexity" evidence="6">
    <location>
        <begin position="1404"/>
        <end position="1419"/>
    </location>
</feature>
<dbReference type="InterPro" id="IPR016035">
    <property type="entry name" value="Acyl_Trfase/lysoPLipase"/>
</dbReference>
<dbReference type="Gene3D" id="3.40.1090.10">
    <property type="entry name" value="Cytosolic phospholipase A2 catalytic domain"/>
    <property type="match status" value="2"/>
</dbReference>
<evidence type="ECO:0000256" key="2">
    <source>
        <dbReference type="ARBA" id="ARBA00022963"/>
    </source>
</evidence>
<feature type="region of interest" description="Disordered" evidence="6">
    <location>
        <begin position="7"/>
        <end position="31"/>
    </location>
</feature>
<gene>
    <name evidence="8" type="ORF">PAPYR_2543</name>
</gene>
<name>A0ABQ8UPK4_9EUKA</name>
<dbReference type="PROSITE" id="PS51635">
    <property type="entry name" value="PNPLA"/>
    <property type="match status" value="1"/>
</dbReference>
<keyword evidence="1 4" id="KW-0378">Hydrolase</keyword>
<feature type="compositionally biased region" description="Pro residues" evidence="6">
    <location>
        <begin position="1113"/>
        <end position="1123"/>
    </location>
</feature>
<feature type="compositionally biased region" description="Polar residues" evidence="6">
    <location>
        <begin position="1329"/>
        <end position="1343"/>
    </location>
</feature>
<dbReference type="SUPFAM" id="SSF52047">
    <property type="entry name" value="RNI-like"/>
    <property type="match status" value="1"/>
</dbReference>
<keyword evidence="2 4" id="KW-0442">Lipid degradation</keyword>
<feature type="short sequence motif" description="GXGXXG" evidence="4">
    <location>
        <begin position="1134"/>
        <end position="1139"/>
    </location>
</feature>
<feature type="coiled-coil region" evidence="5">
    <location>
        <begin position="95"/>
        <end position="164"/>
    </location>
</feature>
<dbReference type="Gene3D" id="3.40.50.300">
    <property type="entry name" value="P-loop containing nucleotide triphosphate hydrolases"/>
    <property type="match status" value="1"/>
</dbReference>
<feature type="coiled-coil region" evidence="5">
    <location>
        <begin position="562"/>
        <end position="646"/>
    </location>
</feature>
<dbReference type="Gene3D" id="3.80.10.10">
    <property type="entry name" value="Ribonuclease Inhibitor"/>
    <property type="match status" value="1"/>
</dbReference>
<feature type="compositionally biased region" description="Low complexity" evidence="6">
    <location>
        <begin position="1047"/>
        <end position="1059"/>
    </location>
</feature>
<dbReference type="Pfam" id="PF01734">
    <property type="entry name" value="Patatin"/>
    <property type="match status" value="1"/>
</dbReference>
<feature type="region of interest" description="Disordered" evidence="6">
    <location>
        <begin position="1105"/>
        <end position="1126"/>
    </location>
</feature>
<evidence type="ECO:0000256" key="4">
    <source>
        <dbReference type="PROSITE-ProRule" id="PRU01161"/>
    </source>
</evidence>
<dbReference type="InterPro" id="IPR032675">
    <property type="entry name" value="LRR_dom_sf"/>
</dbReference>
<dbReference type="InterPro" id="IPR002641">
    <property type="entry name" value="PNPLA_dom"/>
</dbReference>
<feature type="domain" description="PNPLA" evidence="7">
    <location>
        <begin position="1130"/>
        <end position="1347"/>
    </location>
</feature>
<evidence type="ECO:0000256" key="6">
    <source>
        <dbReference type="SAM" id="MobiDB-lite"/>
    </source>
</evidence>
<evidence type="ECO:0000259" key="7">
    <source>
        <dbReference type="PROSITE" id="PS51635"/>
    </source>
</evidence>
<feature type="region of interest" description="Disordered" evidence="6">
    <location>
        <begin position="1047"/>
        <end position="1066"/>
    </location>
</feature>
<feature type="region of interest" description="Disordered" evidence="6">
    <location>
        <begin position="1327"/>
        <end position="1425"/>
    </location>
</feature>
<dbReference type="PANTHER" id="PTHR24185">
    <property type="entry name" value="CALCIUM-INDEPENDENT PHOSPHOLIPASE A2-GAMMA"/>
    <property type="match status" value="1"/>
</dbReference>
<comment type="caution">
    <text evidence="8">The sequence shown here is derived from an EMBL/GenBank/DDBJ whole genome shotgun (WGS) entry which is preliminary data.</text>
</comment>
<evidence type="ECO:0000256" key="1">
    <source>
        <dbReference type="ARBA" id="ARBA00022801"/>
    </source>
</evidence>
<evidence type="ECO:0000313" key="8">
    <source>
        <dbReference type="EMBL" id="KAJ4461098.1"/>
    </source>
</evidence>
<proteinExistence type="predicted"/>
<dbReference type="InterPro" id="IPR027417">
    <property type="entry name" value="P-loop_NTPase"/>
</dbReference>
<evidence type="ECO:0000256" key="5">
    <source>
        <dbReference type="SAM" id="Coils"/>
    </source>
</evidence>
<dbReference type="PANTHER" id="PTHR24185:SF1">
    <property type="entry name" value="CALCIUM-INDEPENDENT PHOSPHOLIPASE A2-GAMMA"/>
    <property type="match status" value="1"/>
</dbReference>
<dbReference type="SUPFAM" id="SSF52151">
    <property type="entry name" value="FabD/lysophospholipase-like"/>
    <property type="match status" value="1"/>
</dbReference>
<keyword evidence="5" id="KW-0175">Coiled coil</keyword>